<evidence type="ECO:0000313" key="4">
    <source>
        <dbReference type="Proteomes" id="UP001161691"/>
    </source>
</evidence>
<dbReference type="PANTHER" id="PTHR35848:SF6">
    <property type="entry name" value="CUPIN TYPE-2 DOMAIN-CONTAINING PROTEIN"/>
    <property type="match status" value="1"/>
</dbReference>
<dbReference type="InterPro" id="IPR051610">
    <property type="entry name" value="GPI/OXD"/>
</dbReference>
<sequence>MRKANVIRASEVKTLYVDETYSSKMLIDRTNSDTHNTQINMGIVAPGARHADHNHPTEYDEFYLVIKGQGMVRLDGQEHDLLPGDVAFIPGGSYHAIANTSDTEELVIFTVWPTHPQEGANTVYDQRIREWGKTYVTVHESTE</sequence>
<dbReference type="InterPro" id="IPR011051">
    <property type="entry name" value="RmlC_Cupin_sf"/>
</dbReference>
<evidence type="ECO:0000256" key="1">
    <source>
        <dbReference type="ARBA" id="ARBA00022723"/>
    </source>
</evidence>
<evidence type="ECO:0000313" key="3">
    <source>
        <dbReference type="EMBL" id="MDI4645835.1"/>
    </source>
</evidence>
<dbReference type="RefSeq" id="WP_282908736.1">
    <property type="nucleotide sequence ID" value="NZ_JAGRPV010000001.1"/>
</dbReference>
<comment type="caution">
    <text evidence="3">The sequence shown here is derived from an EMBL/GenBank/DDBJ whole genome shotgun (WGS) entry which is preliminary data.</text>
</comment>
<dbReference type="InterPro" id="IPR013096">
    <property type="entry name" value="Cupin_2"/>
</dbReference>
<keyword evidence="4" id="KW-1185">Reference proteome</keyword>
<dbReference type="InterPro" id="IPR014710">
    <property type="entry name" value="RmlC-like_jellyroll"/>
</dbReference>
<accession>A0ABT6THP4</accession>
<protein>
    <submittedName>
        <fullName evidence="3">Cupin domain-containing protein</fullName>
    </submittedName>
</protein>
<gene>
    <name evidence="3" type="ORF">KB449_12730</name>
</gene>
<dbReference type="Gene3D" id="2.60.120.10">
    <property type="entry name" value="Jelly Rolls"/>
    <property type="match status" value="1"/>
</dbReference>
<name>A0ABT6THP4_9BACL</name>
<dbReference type="SUPFAM" id="SSF51182">
    <property type="entry name" value="RmlC-like cupins"/>
    <property type="match status" value="1"/>
</dbReference>
<dbReference type="PANTHER" id="PTHR35848">
    <property type="entry name" value="OXALATE-BINDING PROTEIN"/>
    <property type="match status" value="1"/>
</dbReference>
<dbReference type="EMBL" id="JAGRPV010000001">
    <property type="protein sequence ID" value="MDI4645835.1"/>
    <property type="molecule type" value="Genomic_DNA"/>
</dbReference>
<reference evidence="3" key="1">
    <citation type="submission" date="2023-04" db="EMBL/GenBank/DDBJ databases">
        <title>Comparative genomic analysis of Cohnella hashimotonis sp. nov., isolated from the International Space Station.</title>
        <authorList>
            <person name="Venkateswaran K."/>
            <person name="Simpson A."/>
        </authorList>
    </citation>
    <scope>NUCLEOTIDE SEQUENCE</scope>
    <source>
        <strain evidence="3">F6_2S_P_1</strain>
    </source>
</reference>
<proteinExistence type="predicted"/>
<keyword evidence="1" id="KW-0479">Metal-binding</keyword>
<evidence type="ECO:0000259" key="2">
    <source>
        <dbReference type="Pfam" id="PF07883"/>
    </source>
</evidence>
<organism evidence="3 4">
    <name type="scientific">Cohnella hashimotonis</name>
    <dbReference type="NCBI Taxonomy" id="2826895"/>
    <lineage>
        <taxon>Bacteria</taxon>
        <taxon>Bacillati</taxon>
        <taxon>Bacillota</taxon>
        <taxon>Bacilli</taxon>
        <taxon>Bacillales</taxon>
        <taxon>Paenibacillaceae</taxon>
        <taxon>Cohnella</taxon>
    </lineage>
</organism>
<dbReference type="Pfam" id="PF07883">
    <property type="entry name" value="Cupin_2"/>
    <property type="match status" value="1"/>
</dbReference>
<dbReference type="Proteomes" id="UP001161691">
    <property type="component" value="Unassembled WGS sequence"/>
</dbReference>
<feature type="domain" description="Cupin type-2" evidence="2">
    <location>
        <begin position="43"/>
        <end position="111"/>
    </location>
</feature>